<accession>G7YGV6</accession>
<dbReference type="AlphaFoldDB" id="G7YGV6"/>
<organism evidence="1 2">
    <name type="scientific">Clonorchis sinensis</name>
    <name type="common">Chinese liver fluke</name>
    <dbReference type="NCBI Taxonomy" id="79923"/>
    <lineage>
        <taxon>Eukaryota</taxon>
        <taxon>Metazoa</taxon>
        <taxon>Spiralia</taxon>
        <taxon>Lophotrochozoa</taxon>
        <taxon>Platyhelminthes</taxon>
        <taxon>Trematoda</taxon>
        <taxon>Digenea</taxon>
        <taxon>Opisthorchiida</taxon>
        <taxon>Opisthorchiata</taxon>
        <taxon>Opisthorchiidae</taxon>
        <taxon>Clonorchis</taxon>
    </lineage>
</organism>
<evidence type="ECO:0000313" key="2">
    <source>
        <dbReference type="Proteomes" id="UP000008909"/>
    </source>
</evidence>
<reference key="2">
    <citation type="submission" date="2011-10" db="EMBL/GenBank/DDBJ databases">
        <title>The genome and transcriptome sequence of Clonorchis sinensis provide insights into the carcinogenic liver fluke.</title>
        <authorList>
            <person name="Wang X."/>
            <person name="Huang Y."/>
            <person name="Chen W."/>
            <person name="Liu H."/>
            <person name="Guo L."/>
            <person name="Chen Y."/>
            <person name="Luo F."/>
            <person name="Zhou W."/>
            <person name="Sun J."/>
            <person name="Mao Q."/>
            <person name="Liang P."/>
            <person name="Zhou C."/>
            <person name="Tian Y."/>
            <person name="Men J."/>
            <person name="Lv X."/>
            <person name="Huang L."/>
            <person name="Zhou J."/>
            <person name="Hu Y."/>
            <person name="Li R."/>
            <person name="Zhang F."/>
            <person name="Lei H."/>
            <person name="Li X."/>
            <person name="Hu X."/>
            <person name="Liang C."/>
            <person name="Xu J."/>
            <person name="Wu Z."/>
            <person name="Yu X."/>
        </authorList>
    </citation>
    <scope>NUCLEOTIDE SEQUENCE</scope>
    <source>
        <strain>Henan</strain>
    </source>
</reference>
<feature type="non-terminal residue" evidence="1">
    <location>
        <position position="1"/>
    </location>
</feature>
<evidence type="ECO:0000313" key="1">
    <source>
        <dbReference type="EMBL" id="GAA52189.1"/>
    </source>
</evidence>
<dbReference type="EMBL" id="DF143253">
    <property type="protein sequence ID" value="GAA52189.1"/>
    <property type="molecule type" value="Genomic_DNA"/>
</dbReference>
<proteinExistence type="predicted"/>
<sequence length="164" mass="18730">VLTNTLPEEMLVAREGCQVQNSQSQQKSDLPTLVPPITPSDSNDLIQKALDAFSSTRFLGSDSPCIANCRGCRGDWEILKEEDKGHQIKIGYIADEPMEARALRLSWLQQRETEISAKYYKSVIHFCSVDQYWLDMTQSNWPPTPLFMLKPVILIFSYRIDQFG</sequence>
<name>G7YGV6_CLOSI</name>
<dbReference type="Proteomes" id="UP000008909">
    <property type="component" value="Unassembled WGS sequence"/>
</dbReference>
<reference evidence="1" key="1">
    <citation type="journal article" date="2011" name="Genome Biol.">
        <title>The draft genome of the carcinogenic human liver fluke Clonorchis sinensis.</title>
        <authorList>
            <person name="Wang X."/>
            <person name="Chen W."/>
            <person name="Huang Y."/>
            <person name="Sun J."/>
            <person name="Men J."/>
            <person name="Liu H."/>
            <person name="Luo F."/>
            <person name="Guo L."/>
            <person name="Lv X."/>
            <person name="Deng C."/>
            <person name="Zhou C."/>
            <person name="Fan Y."/>
            <person name="Li X."/>
            <person name="Huang L."/>
            <person name="Hu Y."/>
            <person name="Liang C."/>
            <person name="Hu X."/>
            <person name="Xu J."/>
            <person name="Yu X."/>
        </authorList>
    </citation>
    <scope>NUCLEOTIDE SEQUENCE [LARGE SCALE GENOMIC DNA]</scope>
    <source>
        <strain evidence="1">Henan</strain>
    </source>
</reference>
<keyword evidence="2" id="KW-1185">Reference proteome</keyword>
<protein>
    <submittedName>
        <fullName evidence="1">Uncharacterized protein</fullName>
    </submittedName>
</protein>
<gene>
    <name evidence="1" type="ORF">CLF_107488</name>
</gene>